<gene>
    <name evidence="10" type="primary">100302406</name>
</gene>
<dbReference type="PANTHER" id="PTHR22930:SF269">
    <property type="entry name" value="NUCLEASE HARBI1-LIKE PROTEIN"/>
    <property type="match status" value="1"/>
</dbReference>
<evidence type="ECO:0000256" key="2">
    <source>
        <dbReference type="ARBA" id="ARBA00004123"/>
    </source>
</evidence>
<dbReference type="InterPro" id="IPR045249">
    <property type="entry name" value="HARBI1-like"/>
</dbReference>
<evidence type="ECO:0000313" key="10">
    <source>
        <dbReference type="EnsemblMetazoa" id="XP_016661946.1"/>
    </source>
</evidence>
<keyword evidence="8" id="KW-0732">Signal</keyword>
<feature type="domain" description="DDE Tnp4" evidence="9">
    <location>
        <begin position="192"/>
        <end position="345"/>
    </location>
</feature>
<evidence type="ECO:0000256" key="7">
    <source>
        <dbReference type="ARBA" id="ARBA00023242"/>
    </source>
</evidence>
<dbReference type="Pfam" id="PF13359">
    <property type="entry name" value="DDE_Tnp_4"/>
    <property type="match status" value="1"/>
</dbReference>
<dbReference type="PANTHER" id="PTHR22930">
    <property type="match status" value="1"/>
</dbReference>
<dbReference type="EnsemblMetazoa" id="XM_016806457.2">
    <property type="protein sequence ID" value="XP_016661946.1"/>
    <property type="gene ID" value="LOC100302406"/>
</dbReference>
<evidence type="ECO:0000256" key="4">
    <source>
        <dbReference type="ARBA" id="ARBA00022722"/>
    </source>
</evidence>
<accession>A0A8R2H6D4</accession>
<evidence type="ECO:0000256" key="3">
    <source>
        <dbReference type="ARBA" id="ARBA00006958"/>
    </source>
</evidence>
<sequence length="425" mass="49426">MVVLVHGTFFIYLFLCLIMAKRESAKIVCELLINELQRLKNVKKKKRVWVRDWIKKRNTLGATNNICQELSLEDQSSYRNFFRMDPSLHLYLLSKIKVAIQKEDTNMRLAIPAECKLNVTLRFLATGDSFSSLQYLFRIPKNTISTFIPEVLDAIYSALLDFLKVPNSVEEWKEIEKGFNEKWNFPGCIGAIDGKHVAIRAPMFSGSEYYNYKNSFSIILMAVVDANYCFRYIDIGAQGRHSDGGVFDHCSLRHMIEQNKLHIPENFVFVGDEAFPLKSYLMRPYPRRELNTDCKIFNYRLSRARRTVENAFGILVSRFRVFEKPIATSVPTAVKIVKTACALHNWLQTRRDSNYFSLGLIDKEDLEHYTFTPGSWREESKSNGLIQLQPLPPRFPDRSARELRNYYCNYFNGVGAVPWQNEIIR</sequence>
<evidence type="ECO:0000259" key="9">
    <source>
        <dbReference type="Pfam" id="PF13359"/>
    </source>
</evidence>
<name>A0A8R2H6D4_ACYPI</name>
<dbReference type="OrthoDB" id="10051449at2759"/>
<dbReference type="Proteomes" id="UP000007819">
    <property type="component" value="Chromosome X"/>
</dbReference>
<dbReference type="InterPro" id="IPR027806">
    <property type="entry name" value="HARBI1_dom"/>
</dbReference>
<protein>
    <recommendedName>
        <fullName evidence="9">DDE Tnp4 domain-containing protein</fullName>
    </recommendedName>
</protein>
<keyword evidence="11" id="KW-1185">Reference proteome</keyword>
<evidence type="ECO:0000256" key="8">
    <source>
        <dbReference type="SAM" id="SignalP"/>
    </source>
</evidence>
<keyword evidence="4" id="KW-0540">Nuclease</keyword>
<comment type="cofactor">
    <cofactor evidence="1">
        <name>a divalent metal cation</name>
        <dbReference type="ChEBI" id="CHEBI:60240"/>
    </cofactor>
</comment>
<comment type="similarity">
    <text evidence="3">Belongs to the HARBI1 family.</text>
</comment>
<evidence type="ECO:0000256" key="6">
    <source>
        <dbReference type="ARBA" id="ARBA00022801"/>
    </source>
</evidence>
<evidence type="ECO:0000313" key="11">
    <source>
        <dbReference type="Proteomes" id="UP000007819"/>
    </source>
</evidence>
<keyword evidence="7" id="KW-0539">Nucleus</keyword>
<reference evidence="10" key="2">
    <citation type="submission" date="2022-06" db="UniProtKB">
        <authorList>
            <consortium name="EnsemblMetazoa"/>
        </authorList>
    </citation>
    <scope>IDENTIFICATION</scope>
</reference>
<comment type="subcellular location">
    <subcellularLocation>
        <location evidence="2">Nucleus</location>
    </subcellularLocation>
</comment>
<evidence type="ECO:0000256" key="5">
    <source>
        <dbReference type="ARBA" id="ARBA00022723"/>
    </source>
</evidence>
<feature type="chain" id="PRO_5035934300" description="DDE Tnp4 domain-containing protein" evidence="8">
    <location>
        <begin position="26"/>
        <end position="425"/>
    </location>
</feature>
<dbReference type="GO" id="GO:0005634">
    <property type="term" value="C:nucleus"/>
    <property type="evidence" value="ECO:0007669"/>
    <property type="project" value="UniProtKB-SubCell"/>
</dbReference>
<proteinExistence type="inferred from homology"/>
<feature type="signal peptide" evidence="8">
    <location>
        <begin position="1"/>
        <end position="25"/>
    </location>
</feature>
<dbReference type="GO" id="GO:0016787">
    <property type="term" value="F:hydrolase activity"/>
    <property type="evidence" value="ECO:0007669"/>
    <property type="project" value="UniProtKB-KW"/>
</dbReference>
<dbReference type="GO" id="GO:0046872">
    <property type="term" value="F:metal ion binding"/>
    <property type="evidence" value="ECO:0007669"/>
    <property type="project" value="UniProtKB-KW"/>
</dbReference>
<dbReference type="AlphaFoldDB" id="A0A8R2H6D4"/>
<keyword evidence="6" id="KW-0378">Hydrolase</keyword>
<reference evidence="11" key="1">
    <citation type="submission" date="2010-06" db="EMBL/GenBank/DDBJ databases">
        <authorList>
            <person name="Jiang H."/>
            <person name="Abraham K."/>
            <person name="Ali S."/>
            <person name="Alsbrooks S.L."/>
            <person name="Anim B.N."/>
            <person name="Anosike U.S."/>
            <person name="Attaway T."/>
            <person name="Bandaranaike D.P."/>
            <person name="Battles P.K."/>
            <person name="Bell S.N."/>
            <person name="Bell A.V."/>
            <person name="Beltran B."/>
            <person name="Bickham C."/>
            <person name="Bustamante Y."/>
            <person name="Caleb T."/>
            <person name="Canada A."/>
            <person name="Cardenas V."/>
            <person name="Carter K."/>
            <person name="Chacko J."/>
            <person name="Chandrabose M.N."/>
            <person name="Chavez D."/>
            <person name="Chavez A."/>
            <person name="Chen L."/>
            <person name="Chu H.-S."/>
            <person name="Claassen K.J."/>
            <person name="Cockrell R."/>
            <person name="Collins M."/>
            <person name="Cooper J.A."/>
            <person name="Cree A."/>
            <person name="Curry S.M."/>
            <person name="Da Y."/>
            <person name="Dao M.D."/>
            <person name="Das B."/>
            <person name="Davila M.-L."/>
            <person name="Davy-Carroll L."/>
            <person name="Denson S."/>
            <person name="Dinh H."/>
            <person name="Ebong V.E."/>
            <person name="Edwards J.R."/>
            <person name="Egan A."/>
            <person name="El-Daye J."/>
            <person name="Escobedo L."/>
            <person name="Fernandez S."/>
            <person name="Fernando P.R."/>
            <person name="Flagg N."/>
            <person name="Forbes L.D."/>
            <person name="Fowler R.G."/>
            <person name="Fu Q."/>
            <person name="Gabisi R.A."/>
            <person name="Ganer J."/>
            <person name="Garbino Pronczuk A."/>
            <person name="Garcia R.M."/>
            <person name="Garner T."/>
            <person name="Garrett T.E."/>
            <person name="Gonzalez D.A."/>
            <person name="Hamid H."/>
            <person name="Hawkins E.S."/>
            <person name="Hirani K."/>
            <person name="Hogues M.E."/>
            <person name="Hollins B."/>
            <person name="Hsiao C.-H."/>
            <person name="Jabil R."/>
            <person name="James M.L."/>
            <person name="Jhangiani S.N."/>
            <person name="Johnson B."/>
            <person name="Johnson Q."/>
            <person name="Joshi V."/>
            <person name="Kalu J.B."/>
            <person name="Kam C."/>
            <person name="Kashfia A."/>
            <person name="Keebler J."/>
            <person name="Kisamo H."/>
            <person name="Kovar C.L."/>
            <person name="Lago L.A."/>
            <person name="Lai C.-Y."/>
            <person name="Laidlaw J."/>
            <person name="Lara F."/>
            <person name="Le T.-K."/>
            <person name="Lee S.L."/>
            <person name="Legall F.H."/>
            <person name="Lemon S.J."/>
            <person name="Lewis L.R."/>
            <person name="Li B."/>
            <person name="Liu Y."/>
            <person name="Liu Y.-S."/>
            <person name="Lopez J."/>
            <person name="Lozado R.J."/>
            <person name="Lu J."/>
            <person name="Madu R.C."/>
            <person name="Maheshwari M."/>
            <person name="Maheshwari R."/>
            <person name="Malloy K."/>
            <person name="Martinez E."/>
            <person name="Mathew T."/>
            <person name="Mercado I.C."/>
            <person name="Mercado C."/>
            <person name="Meyer B."/>
            <person name="Montgomery K."/>
            <person name="Morgan M.B."/>
            <person name="Munidasa M."/>
            <person name="Nazareth L.V."/>
            <person name="Nelson J."/>
            <person name="Ng B.M."/>
            <person name="Nguyen N.B."/>
            <person name="Nguyen P.Q."/>
            <person name="Nguyen T."/>
            <person name="Obregon M."/>
            <person name="Okwuonu G.O."/>
            <person name="Onwere C.G."/>
            <person name="Orozco G."/>
            <person name="Parra A."/>
            <person name="Patel S."/>
            <person name="Patil S."/>
            <person name="Perez A."/>
            <person name="Perez Y."/>
            <person name="Pham C."/>
            <person name="Primus E.L."/>
            <person name="Pu L.-L."/>
            <person name="Puazo M."/>
            <person name="Qin X."/>
            <person name="Quiroz J.B."/>
            <person name="Reese J."/>
            <person name="Richards S."/>
            <person name="Rives C.M."/>
            <person name="Robberts R."/>
            <person name="Ruiz S.J."/>
            <person name="Ruiz M.J."/>
            <person name="Santibanez J."/>
            <person name="Schneider B.W."/>
            <person name="Sisson I."/>
            <person name="Smith M."/>
            <person name="Sodergren E."/>
            <person name="Song X.-Z."/>
            <person name="Song B.B."/>
            <person name="Summersgill H."/>
            <person name="Thelus R."/>
            <person name="Thornton R.D."/>
            <person name="Trejos Z.Y."/>
            <person name="Usmani K."/>
            <person name="Vattathil S."/>
            <person name="Villasana D."/>
            <person name="Walker D.L."/>
            <person name="Wang S."/>
            <person name="Wang K."/>
            <person name="White C.S."/>
            <person name="Williams A.C."/>
            <person name="Williamson J."/>
            <person name="Wilson K."/>
            <person name="Woghiren I.O."/>
            <person name="Woodworth J.R."/>
            <person name="Worley K.C."/>
            <person name="Wright R.A."/>
            <person name="Wu W."/>
            <person name="Young L."/>
            <person name="Zhang L."/>
            <person name="Zhang J."/>
            <person name="Zhu Y."/>
            <person name="Muzny D.M."/>
            <person name="Weinstock G."/>
            <person name="Gibbs R.A."/>
        </authorList>
    </citation>
    <scope>NUCLEOTIDE SEQUENCE [LARGE SCALE GENOMIC DNA]</scope>
    <source>
        <strain evidence="11">LSR1</strain>
    </source>
</reference>
<evidence type="ECO:0000256" key="1">
    <source>
        <dbReference type="ARBA" id="ARBA00001968"/>
    </source>
</evidence>
<keyword evidence="5" id="KW-0479">Metal-binding</keyword>
<dbReference type="GO" id="GO:0004518">
    <property type="term" value="F:nuclease activity"/>
    <property type="evidence" value="ECO:0007669"/>
    <property type="project" value="UniProtKB-KW"/>
</dbReference>
<organism evidence="10 11">
    <name type="scientific">Acyrthosiphon pisum</name>
    <name type="common">Pea aphid</name>
    <dbReference type="NCBI Taxonomy" id="7029"/>
    <lineage>
        <taxon>Eukaryota</taxon>
        <taxon>Metazoa</taxon>
        <taxon>Ecdysozoa</taxon>
        <taxon>Arthropoda</taxon>
        <taxon>Hexapoda</taxon>
        <taxon>Insecta</taxon>
        <taxon>Pterygota</taxon>
        <taxon>Neoptera</taxon>
        <taxon>Paraneoptera</taxon>
        <taxon>Hemiptera</taxon>
        <taxon>Sternorrhyncha</taxon>
        <taxon>Aphidomorpha</taxon>
        <taxon>Aphidoidea</taxon>
        <taxon>Aphididae</taxon>
        <taxon>Macrosiphini</taxon>
        <taxon>Acyrthosiphon</taxon>
    </lineage>
</organism>